<dbReference type="AlphaFoldDB" id="A0AB33FC33"/>
<organism evidence="2 3">
    <name type="scientific">Xanthomonas citri pv. phaseoli var. fuscans</name>
    <dbReference type="NCBI Taxonomy" id="473423"/>
    <lineage>
        <taxon>Bacteria</taxon>
        <taxon>Pseudomonadati</taxon>
        <taxon>Pseudomonadota</taxon>
        <taxon>Gammaproteobacteria</taxon>
        <taxon>Lysobacterales</taxon>
        <taxon>Lysobacteraceae</taxon>
        <taxon>Xanthomonas</taxon>
    </lineage>
</organism>
<feature type="region of interest" description="Disordered" evidence="1">
    <location>
        <begin position="51"/>
        <end position="78"/>
    </location>
</feature>
<accession>A0AB33FC33</accession>
<dbReference type="EMBL" id="CP021015">
    <property type="protein sequence ID" value="ATS85900.1"/>
    <property type="molecule type" value="Genomic_DNA"/>
</dbReference>
<name>A0AB33FC33_XANCI</name>
<evidence type="ECO:0000313" key="2">
    <source>
        <dbReference type="EMBL" id="ATS85900.1"/>
    </source>
</evidence>
<reference evidence="2 3" key="1">
    <citation type="journal article" date="2017" name="BMC Genomics">
        <title>Xanthomonas adaptation to common bean is associated with horizontal transfers of genes encoding TAL effectors.</title>
        <authorList>
            <person name="Ruh M."/>
            <person name="Briand M."/>
            <person name="Bonneau S."/>
            <person name="Jacques M.A."/>
            <person name="Chen N.W.G."/>
        </authorList>
    </citation>
    <scope>NUCLEOTIDE SEQUENCE [LARGE SCALE GENOMIC DNA]</scope>
    <source>
        <strain evidence="2 3">CFBP6991</strain>
    </source>
</reference>
<sequence length="78" mass="8585">MRQDRTADAVLAAAWRERLSAPGKTTVRLESSARLPAIEERGHPFIALLRHARGGGGRRPAEAPRSRTGLARPARFQM</sequence>
<dbReference type="Proteomes" id="UP000230560">
    <property type="component" value="Chromosome"/>
</dbReference>
<proteinExistence type="predicted"/>
<evidence type="ECO:0000313" key="3">
    <source>
        <dbReference type="Proteomes" id="UP000230560"/>
    </source>
</evidence>
<gene>
    <name evidence="2" type="ORF">XcfCFBP6991P_19780</name>
</gene>
<protein>
    <submittedName>
        <fullName evidence="2">Uncharacterized protein</fullName>
    </submittedName>
</protein>
<evidence type="ECO:0000256" key="1">
    <source>
        <dbReference type="SAM" id="MobiDB-lite"/>
    </source>
</evidence>